<evidence type="ECO:0000313" key="5">
    <source>
        <dbReference type="EMBL" id="PJL23380.1"/>
    </source>
</evidence>
<evidence type="ECO:0000256" key="1">
    <source>
        <dbReference type="ARBA" id="ARBA00001974"/>
    </source>
</evidence>
<organism evidence="5 6">
    <name type="scientific">Stenotrophomonas maltophilia</name>
    <name type="common">Pseudomonas maltophilia</name>
    <name type="synonym">Xanthomonas maltophilia</name>
    <dbReference type="NCBI Taxonomy" id="40324"/>
    <lineage>
        <taxon>Bacteria</taxon>
        <taxon>Pseudomonadati</taxon>
        <taxon>Pseudomonadota</taxon>
        <taxon>Gammaproteobacteria</taxon>
        <taxon>Lysobacterales</taxon>
        <taxon>Lysobacteraceae</taxon>
        <taxon>Stenotrophomonas</taxon>
        <taxon>Stenotrophomonas maltophilia group</taxon>
    </lineage>
</organism>
<dbReference type="GO" id="GO:0071949">
    <property type="term" value="F:FAD binding"/>
    <property type="evidence" value="ECO:0007669"/>
    <property type="project" value="InterPro"/>
</dbReference>
<proteinExistence type="predicted"/>
<keyword evidence="2" id="KW-0285">Flavoprotein</keyword>
<dbReference type="AlphaFoldDB" id="A0A2J0U3T6"/>
<keyword evidence="5" id="KW-0503">Monooxygenase</keyword>
<comment type="cofactor">
    <cofactor evidence="1">
        <name>FAD</name>
        <dbReference type="ChEBI" id="CHEBI:57692"/>
    </cofactor>
</comment>
<dbReference type="OrthoDB" id="8672648at2"/>
<gene>
    <name evidence="5" type="ORF">B9Y64_21160</name>
</gene>
<evidence type="ECO:0000313" key="6">
    <source>
        <dbReference type="Proteomes" id="UP000230167"/>
    </source>
</evidence>
<dbReference type="Proteomes" id="UP000230167">
    <property type="component" value="Unassembled WGS sequence"/>
</dbReference>
<reference evidence="5 6" key="1">
    <citation type="journal article" date="2017" name="Front. Microbiol.">
        <title>Double-Face Meets the Bacterial World: The Opportunistic Pathogen Stenotrophomonas maltophilia.</title>
        <authorList>
            <person name="Lira F."/>
            <person name="Berg G."/>
            <person name="Martinez J.L."/>
        </authorList>
    </citation>
    <scope>NUCLEOTIDE SEQUENCE [LARGE SCALE GENOMIC DNA]</scope>
    <source>
        <strain evidence="5 6">EA1</strain>
    </source>
</reference>
<evidence type="ECO:0000256" key="2">
    <source>
        <dbReference type="ARBA" id="ARBA00022630"/>
    </source>
</evidence>
<evidence type="ECO:0000259" key="4">
    <source>
        <dbReference type="Pfam" id="PF01494"/>
    </source>
</evidence>
<protein>
    <submittedName>
        <fullName evidence="5">2,4-dichlorophenol 6-monooxygenase</fullName>
    </submittedName>
</protein>
<dbReference type="InterPro" id="IPR036188">
    <property type="entry name" value="FAD/NAD-bd_sf"/>
</dbReference>
<dbReference type="RefSeq" id="WP_100442345.1">
    <property type="nucleotide sequence ID" value="NZ_CBCPIZ010000014.1"/>
</dbReference>
<dbReference type="SUPFAM" id="SSF51905">
    <property type="entry name" value="FAD/NAD(P)-binding domain"/>
    <property type="match status" value="1"/>
</dbReference>
<dbReference type="InterPro" id="IPR050641">
    <property type="entry name" value="RIFMO-like"/>
</dbReference>
<keyword evidence="3" id="KW-0274">FAD</keyword>
<dbReference type="Gene3D" id="3.40.30.120">
    <property type="match status" value="1"/>
</dbReference>
<comment type="caution">
    <text evidence="5">The sequence shown here is derived from an EMBL/GenBank/DDBJ whole genome shotgun (WGS) entry which is preliminary data.</text>
</comment>
<dbReference type="PRINTS" id="PR00420">
    <property type="entry name" value="RNGMNOXGNASE"/>
</dbReference>
<dbReference type="EMBL" id="NEQV01000010">
    <property type="protein sequence ID" value="PJL23380.1"/>
    <property type="molecule type" value="Genomic_DNA"/>
</dbReference>
<dbReference type="InterPro" id="IPR002938">
    <property type="entry name" value="FAD-bd"/>
</dbReference>
<name>A0A2J0U3T6_STEMA</name>
<dbReference type="GO" id="GO:0016709">
    <property type="term" value="F:oxidoreductase activity, acting on paired donors, with incorporation or reduction of molecular oxygen, NAD(P)H as one donor, and incorporation of one atom of oxygen"/>
    <property type="evidence" value="ECO:0007669"/>
    <property type="project" value="UniProtKB-ARBA"/>
</dbReference>
<dbReference type="Pfam" id="PF21274">
    <property type="entry name" value="Rng_hyd_C"/>
    <property type="match status" value="1"/>
</dbReference>
<accession>A0A2J0U3T6</accession>
<dbReference type="Gene3D" id="3.30.9.10">
    <property type="entry name" value="D-Amino Acid Oxidase, subunit A, domain 2"/>
    <property type="match status" value="1"/>
</dbReference>
<evidence type="ECO:0000256" key="3">
    <source>
        <dbReference type="ARBA" id="ARBA00022827"/>
    </source>
</evidence>
<dbReference type="Pfam" id="PF01494">
    <property type="entry name" value="FAD_binding_3"/>
    <property type="match status" value="1"/>
</dbReference>
<dbReference type="PANTHER" id="PTHR43004">
    <property type="entry name" value="TRK SYSTEM POTASSIUM UPTAKE PROTEIN"/>
    <property type="match status" value="1"/>
</dbReference>
<dbReference type="Gene3D" id="3.50.50.60">
    <property type="entry name" value="FAD/NAD(P)-binding domain"/>
    <property type="match status" value="1"/>
</dbReference>
<sequence>MHHTPVLIVGGSLVGLSASLFLSLRGVPHVMVEKHAGSAPHPRAMGFTEHTLEYFRACGLDSAIPQTPPETRLRRVTAESLAGAWGEVLPWTPGEHETPPGTFSPCTGAAIAQDRLEPILREATLARGADLRYGHRLLQWRQAADGVVAVLENGSTGERHEIHARYLLACDGADSPVREQLGIARHGVGHLRTLRSVLFRCEQADAYLARGVQQFQITQPDLQAFLTTYGDGRWVLMFNDDQPRSDDELLQAVRSALGADMPVQLLATGRWEMAGRIAECYRDGSVFLLGDAAHQLPPTRGGFGANTGIDDAWNLAWKLQLVLAGVSAPALLDSYSDERQPIGWLRHQQTFARPDYARWVSAPVNAVLYGNAAMELGQLQRSPVVIGAGAELPPAAAPDAWKGQPGTRAPHVWVRKAGARVSTVDLFVQHFTLVSGSQRWLRAAREAAVGLGLPLDVLALGGDIQTDDDAAFRDAFGIGPEGATLVRPDGVVAWRQQQAGDEATAMMESVLRTVACID</sequence>
<keyword evidence="5" id="KW-0560">Oxidoreductase</keyword>
<dbReference type="PANTHER" id="PTHR43004:SF19">
    <property type="entry name" value="BINDING MONOOXYGENASE, PUTATIVE (JCVI)-RELATED"/>
    <property type="match status" value="1"/>
</dbReference>
<feature type="domain" description="FAD-binding" evidence="4">
    <location>
        <begin position="4"/>
        <end position="345"/>
    </location>
</feature>